<dbReference type="InterPro" id="IPR026912">
    <property type="entry name" value="Adenine_deam_C"/>
</dbReference>
<evidence type="ECO:0000256" key="6">
    <source>
        <dbReference type="HAMAP-Rule" id="MF_01518"/>
    </source>
</evidence>
<dbReference type="RefSeq" id="WP_147156675.1">
    <property type="nucleotide sequence ID" value="NZ_BKAJ01000218.1"/>
</dbReference>
<dbReference type="CDD" id="cd01295">
    <property type="entry name" value="AdeC"/>
    <property type="match status" value="1"/>
</dbReference>
<dbReference type="InterPro" id="IPR011059">
    <property type="entry name" value="Metal-dep_hydrolase_composite"/>
</dbReference>
<sequence>MREPLSVSRLADIIDQARGKTPADLVIKSVGIFDLTSGDVTVGDIAIAGDRIVGTHETYHGATEIDGRGLVAVPGFIDSHVHCESSLVPPLEFDRCVVPRGTTTAICDPHEICNVLGVPGLRFFLECAAVTVMDLRVQLSSCVPSTHLETSGARLEAEDLLPFKQHPKVLGLAEFMNVPGVLNKDPAVLAKLSAFSDVQIDGHSPLLSSYDLNAYIAAGVRNCHETTSADEAREKLAKGMQILVREGTVSKDLAALAELITTERAPFLALCTDDRNPLDIAEEGHLDYLIRSAIARGVRPLDAYRAATWSAARHFGLFDRGLVAPGQRADIVLLEDLATCKVHSVICRGAPVTRDRFKARPDVPLVGLDSVKLKPVTAATFQMPVASHGAMPVIGIRPGQILTDRLSIELTTHDGAFEADIERDILKVAVLGRHSDHGSVGHGFVKGFGINRGAIASSIGHDSHNICVIGCNDADMAAAVNRLIALRGGFAAVVEGRVTAELALPIAGLMSDRPFEEVEQGLRRLRDAVVAMGTTLHEPFLQMAFLALPVIPHLKITDKGLVDVDKFELVA</sequence>
<dbReference type="GO" id="GO:0006146">
    <property type="term" value="P:adenine catabolic process"/>
    <property type="evidence" value="ECO:0007669"/>
    <property type="project" value="InterPro"/>
</dbReference>
<evidence type="ECO:0000313" key="10">
    <source>
        <dbReference type="Proteomes" id="UP000321058"/>
    </source>
</evidence>
<comment type="similarity">
    <text evidence="1 6">Belongs to the metallo-dependent hydrolases superfamily. Adenine deaminase family.</text>
</comment>
<evidence type="ECO:0000256" key="5">
    <source>
        <dbReference type="ARBA" id="ARBA00047720"/>
    </source>
</evidence>
<keyword evidence="10" id="KW-1185">Reference proteome</keyword>
<dbReference type="HAMAP" id="MF_01518">
    <property type="entry name" value="Adenine_deamin"/>
    <property type="match status" value="1"/>
</dbReference>
<reference evidence="9 10" key="1">
    <citation type="submission" date="2019-07" db="EMBL/GenBank/DDBJ databases">
        <title>Whole genome shotgun sequence of Reyranella soli NBRC 108950.</title>
        <authorList>
            <person name="Hosoyama A."/>
            <person name="Uohara A."/>
            <person name="Ohji S."/>
            <person name="Ichikawa N."/>
        </authorList>
    </citation>
    <scope>NUCLEOTIDE SEQUENCE [LARGE SCALE GENOMIC DNA]</scope>
    <source>
        <strain evidence="9 10">NBRC 108950</strain>
    </source>
</reference>
<keyword evidence="4 6" id="KW-0464">Manganese</keyword>
<feature type="domain" description="Amidohydrolase-related" evidence="7">
    <location>
        <begin position="72"/>
        <end position="350"/>
    </location>
</feature>
<evidence type="ECO:0000313" key="9">
    <source>
        <dbReference type="EMBL" id="GEP61375.1"/>
    </source>
</evidence>
<evidence type="ECO:0000256" key="1">
    <source>
        <dbReference type="ARBA" id="ARBA00006773"/>
    </source>
</evidence>
<evidence type="ECO:0000256" key="2">
    <source>
        <dbReference type="ARBA" id="ARBA00012782"/>
    </source>
</evidence>
<evidence type="ECO:0000256" key="4">
    <source>
        <dbReference type="ARBA" id="ARBA00023211"/>
    </source>
</evidence>
<dbReference type="OrthoDB" id="9775607at2"/>
<dbReference type="Gene3D" id="3.20.20.140">
    <property type="entry name" value="Metal-dependent hydrolases"/>
    <property type="match status" value="1"/>
</dbReference>
<dbReference type="InterPro" id="IPR032466">
    <property type="entry name" value="Metal_Hydrolase"/>
</dbReference>
<dbReference type="PANTHER" id="PTHR11113">
    <property type="entry name" value="N-ACETYLGLUCOSAMINE-6-PHOSPHATE DEACETYLASE"/>
    <property type="match status" value="1"/>
</dbReference>
<keyword evidence="3 6" id="KW-0378">Hydrolase</keyword>
<dbReference type="GO" id="GO:0000034">
    <property type="term" value="F:adenine deaminase activity"/>
    <property type="evidence" value="ECO:0007669"/>
    <property type="project" value="UniProtKB-UniRule"/>
</dbReference>
<name>A0A512NR02_9HYPH</name>
<gene>
    <name evidence="9" type="primary">ade1</name>
    <name evidence="6" type="synonym">ade</name>
    <name evidence="9" type="ORF">RSO01_85410</name>
</gene>
<dbReference type="Gene3D" id="2.30.40.10">
    <property type="entry name" value="Urease, subunit C, domain 1"/>
    <property type="match status" value="1"/>
</dbReference>
<dbReference type="NCBIfam" id="TIGR01178">
    <property type="entry name" value="ade"/>
    <property type="match status" value="1"/>
</dbReference>
<evidence type="ECO:0000259" key="8">
    <source>
        <dbReference type="Pfam" id="PF13382"/>
    </source>
</evidence>
<dbReference type="SUPFAM" id="SSF51556">
    <property type="entry name" value="Metallo-dependent hydrolases"/>
    <property type="match status" value="1"/>
</dbReference>
<accession>A0A512NR02</accession>
<comment type="cofactor">
    <cofactor evidence="6">
        <name>Mn(2+)</name>
        <dbReference type="ChEBI" id="CHEBI:29035"/>
    </cofactor>
</comment>
<dbReference type="EC" id="3.5.4.2" evidence="2 6"/>
<protein>
    <recommendedName>
        <fullName evidence="2 6">Adenine deaminase</fullName>
        <shortName evidence="6">Adenase</shortName>
        <shortName evidence="6">Adenine aminase</shortName>
        <ecNumber evidence="2 6">3.5.4.2</ecNumber>
    </recommendedName>
</protein>
<dbReference type="SUPFAM" id="SSF51338">
    <property type="entry name" value="Composite domain of metallo-dependent hydrolases"/>
    <property type="match status" value="1"/>
</dbReference>
<evidence type="ECO:0000256" key="3">
    <source>
        <dbReference type="ARBA" id="ARBA00022801"/>
    </source>
</evidence>
<dbReference type="InterPro" id="IPR006679">
    <property type="entry name" value="Adenine_deam"/>
</dbReference>
<feature type="domain" description="Adenine deaminase C-terminal" evidence="8">
    <location>
        <begin position="400"/>
        <end position="568"/>
    </location>
</feature>
<dbReference type="AlphaFoldDB" id="A0A512NR02"/>
<proteinExistence type="inferred from homology"/>
<comment type="catalytic activity">
    <reaction evidence="5 6">
        <text>adenine + H2O + H(+) = hypoxanthine + NH4(+)</text>
        <dbReference type="Rhea" id="RHEA:23688"/>
        <dbReference type="ChEBI" id="CHEBI:15377"/>
        <dbReference type="ChEBI" id="CHEBI:15378"/>
        <dbReference type="ChEBI" id="CHEBI:16708"/>
        <dbReference type="ChEBI" id="CHEBI:17368"/>
        <dbReference type="ChEBI" id="CHEBI:28938"/>
        <dbReference type="EC" id="3.5.4.2"/>
    </reaction>
</comment>
<dbReference type="Proteomes" id="UP000321058">
    <property type="component" value="Unassembled WGS sequence"/>
</dbReference>
<organism evidence="9 10">
    <name type="scientific">Reyranella soli</name>
    <dbReference type="NCBI Taxonomy" id="1230389"/>
    <lineage>
        <taxon>Bacteria</taxon>
        <taxon>Pseudomonadati</taxon>
        <taxon>Pseudomonadota</taxon>
        <taxon>Alphaproteobacteria</taxon>
        <taxon>Hyphomicrobiales</taxon>
        <taxon>Reyranellaceae</taxon>
        <taxon>Reyranella</taxon>
    </lineage>
</organism>
<dbReference type="PANTHER" id="PTHR11113:SF2">
    <property type="entry name" value="ADENINE DEAMINASE"/>
    <property type="match status" value="1"/>
</dbReference>
<dbReference type="Pfam" id="PF01979">
    <property type="entry name" value="Amidohydro_1"/>
    <property type="match status" value="1"/>
</dbReference>
<comment type="caution">
    <text evidence="9">The sequence shown here is derived from an EMBL/GenBank/DDBJ whole genome shotgun (WGS) entry which is preliminary data.</text>
</comment>
<dbReference type="EMBL" id="BKAJ01000218">
    <property type="protein sequence ID" value="GEP61375.1"/>
    <property type="molecule type" value="Genomic_DNA"/>
</dbReference>
<dbReference type="Pfam" id="PF13382">
    <property type="entry name" value="Adenine_deam_C"/>
    <property type="match status" value="1"/>
</dbReference>
<evidence type="ECO:0000259" key="7">
    <source>
        <dbReference type="Pfam" id="PF01979"/>
    </source>
</evidence>
<dbReference type="InterPro" id="IPR006680">
    <property type="entry name" value="Amidohydro-rel"/>
</dbReference>